<gene>
    <name evidence="1" type="ORF">DEBURN_LOCUS185</name>
</gene>
<dbReference type="EMBL" id="CAJVPK010000005">
    <property type="protein sequence ID" value="CAG8432858.1"/>
    <property type="molecule type" value="Genomic_DNA"/>
</dbReference>
<dbReference type="OrthoDB" id="2384130at2759"/>
<evidence type="ECO:0000313" key="1">
    <source>
        <dbReference type="EMBL" id="CAG8432858.1"/>
    </source>
</evidence>
<proteinExistence type="predicted"/>
<comment type="caution">
    <text evidence="1">The sequence shown here is derived from an EMBL/GenBank/DDBJ whole genome shotgun (WGS) entry which is preliminary data.</text>
</comment>
<dbReference type="AlphaFoldDB" id="A0A9N8V0P5"/>
<protein>
    <submittedName>
        <fullName evidence="1">7346_t:CDS:1</fullName>
    </submittedName>
</protein>
<sequence>MHLTRCLQNLGVANGSFAKFNLLKTRKADISEVIKKIKLIYLVLTPPPFDCKRQEYLYNSICPFAKDEYILDSDQENNESLSFDQKGKWLISRHKKTSDNGYNDF</sequence>
<evidence type="ECO:0000313" key="2">
    <source>
        <dbReference type="Proteomes" id="UP000789706"/>
    </source>
</evidence>
<name>A0A9N8V0P5_9GLOM</name>
<reference evidence="1" key="1">
    <citation type="submission" date="2021-06" db="EMBL/GenBank/DDBJ databases">
        <authorList>
            <person name="Kallberg Y."/>
            <person name="Tangrot J."/>
            <person name="Rosling A."/>
        </authorList>
    </citation>
    <scope>NUCLEOTIDE SEQUENCE</scope>
    <source>
        <strain evidence="1">AZ414A</strain>
    </source>
</reference>
<organism evidence="1 2">
    <name type="scientific">Diversispora eburnea</name>
    <dbReference type="NCBI Taxonomy" id="1213867"/>
    <lineage>
        <taxon>Eukaryota</taxon>
        <taxon>Fungi</taxon>
        <taxon>Fungi incertae sedis</taxon>
        <taxon>Mucoromycota</taxon>
        <taxon>Glomeromycotina</taxon>
        <taxon>Glomeromycetes</taxon>
        <taxon>Diversisporales</taxon>
        <taxon>Diversisporaceae</taxon>
        <taxon>Diversispora</taxon>
    </lineage>
</organism>
<dbReference type="Proteomes" id="UP000789706">
    <property type="component" value="Unassembled WGS sequence"/>
</dbReference>
<accession>A0A9N8V0P5</accession>
<keyword evidence="2" id="KW-1185">Reference proteome</keyword>